<evidence type="ECO:0000256" key="2">
    <source>
        <dbReference type="ARBA" id="ARBA00022741"/>
    </source>
</evidence>
<comment type="subcellular location">
    <subcellularLocation>
        <location evidence="1">Virion</location>
    </subcellularLocation>
</comment>
<dbReference type="GO" id="GO:0016787">
    <property type="term" value="F:hydrolase activity"/>
    <property type="evidence" value="ECO:0007669"/>
    <property type="project" value="UniProtKB-KW"/>
</dbReference>
<accession>A0A220T6H8</accession>
<evidence type="ECO:0000256" key="9">
    <source>
        <dbReference type="ARBA" id="ARBA00037581"/>
    </source>
</evidence>
<feature type="transmembrane region" description="Helical" evidence="11">
    <location>
        <begin position="104"/>
        <end position="126"/>
    </location>
</feature>
<keyword evidence="11" id="KW-0812">Transmembrane</keyword>
<keyword evidence="4 13" id="KW-0347">Helicase</keyword>
<name>A0A220T6H8_9POXV</name>
<dbReference type="PANTHER" id="PTHR47396:SF1">
    <property type="entry name" value="ATP-DEPENDENT HELICASE IRC3-RELATED"/>
    <property type="match status" value="1"/>
</dbReference>
<dbReference type="InterPro" id="IPR027417">
    <property type="entry name" value="P-loop_NTPase"/>
</dbReference>
<keyword evidence="11" id="KW-0472">Membrane</keyword>
<dbReference type="SMART" id="SM00487">
    <property type="entry name" value="DEXDc"/>
    <property type="match status" value="1"/>
</dbReference>
<dbReference type="GO" id="GO:0005524">
    <property type="term" value="F:ATP binding"/>
    <property type="evidence" value="ECO:0007669"/>
    <property type="project" value="UniProtKB-KW"/>
</dbReference>
<dbReference type="Pfam" id="PF00271">
    <property type="entry name" value="Helicase_C"/>
    <property type="match status" value="1"/>
</dbReference>
<dbReference type="InterPro" id="IPR050742">
    <property type="entry name" value="Helicase_Restrict-Modif_Enz"/>
</dbReference>
<keyword evidence="14" id="KW-1185">Reference proteome</keyword>
<evidence type="ECO:0000256" key="5">
    <source>
        <dbReference type="ARBA" id="ARBA00022840"/>
    </source>
</evidence>
<dbReference type="Pfam" id="PF04851">
    <property type="entry name" value="ResIII"/>
    <property type="match status" value="1"/>
</dbReference>
<dbReference type="InterPro" id="IPR014001">
    <property type="entry name" value="Helicase_ATP-bd"/>
</dbReference>
<comment type="function">
    <text evidence="9">DNA helicase which seems to act as a postreplicative transcription termination factor. Involved in ATP-dependent release of nascent RNA. Forms a stable complex with single-stranded DNA, and to a lesser extent RNA.</text>
</comment>
<dbReference type="Gene3D" id="3.40.50.300">
    <property type="entry name" value="P-loop containing nucleotide triphosphate hydrolases"/>
    <property type="match status" value="2"/>
</dbReference>
<evidence type="ECO:0000259" key="12">
    <source>
        <dbReference type="PROSITE" id="PS51192"/>
    </source>
</evidence>
<comment type="similarity">
    <text evidence="10">Belongs to the helicase family. Poxviruses subfamily.</text>
</comment>
<protein>
    <submittedName>
        <fullName evidence="13">DNA helicase, transcript release factor</fullName>
    </submittedName>
</protein>
<evidence type="ECO:0000256" key="1">
    <source>
        <dbReference type="ARBA" id="ARBA00004328"/>
    </source>
</evidence>
<keyword evidence="5" id="KW-0067">ATP-binding</keyword>
<keyword evidence="7" id="KW-0426">Late protein</keyword>
<sequence>MSIATVIDHKLFNELKKISKEHTINLFNLDGKFTEIVSTSINKFLIPIGLYSSSIPIKDPIINVTNNIINNYEYITLPTLYPLQKKVVTEVLTRMKKKISEKRSLYMTLHLACGFGKTITACYLMGIHKRKTIICVPNKMLINQWKSAVNNTNINYKISVDGVQKLLKELNKIPNVYDVLIIVSRHLSNDEFCKYIYANYDMFILDESHTYNLMNESIMSKFLTYYPPKICYFLTATPRRVNRIYCNDIVNVAKVSDLTKKINIVENFFEPYYTDVIRSLIKKLTPEYNKYHMYTEKILCEDKPRNDLIITTIIHAFEKHDINRVLVITKLRKHMLLIYNKLLEKFGNKYIFLGDAKNKNTQDIVKQVKTMERFIFISTAHYSGTGLDIPSLDSLIICLAVMNTMQMEQILGRICRDTELKNRIVYIFPNTSIREIKHSVGMYAQRLILLACDKLGFEKHTPIPFHSKVELALFKALNQ</sequence>
<evidence type="ECO:0000313" key="14">
    <source>
        <dbReference type="Proteomes" id="UP000217428"/>
    </source>
</evidence>
<evidence type="ECO:0000256" key="3">
    <source>
        <dbReference type="ARBA" id="ARBA00022801"/>
    </source>
</evidence>
<feature type="domain" description="Helicase ATP-binding" evidence="12">
    <location>
        <begin position="98"/>
        <end position="256"/>
    </location>
</feature>
<evidence type="ECO:0000256" key="10">
    <source>
        <dbReference type="ARBA" id="ARBA00038498"/>
    </source>
</evidence>
<evidence type="ECO:0000256" key="6">
    <source>
        <dbReference type="ARBA" id="ARBA00022844"/>
    </source>
</evidence>
<evidence type="ECO:0000256" key="8">
    <source>
        <dbReference type="ARBA" id="ARBA00023163"/>
    </source>
</evidence>
<keyword evidence="3" id="KW-0378">Hydrolase</keyword>
<dbReference type="InterPro" id="IPR006935">
    <property type="entry name" value="Helicase/UvrB_N"/>
</dbReference>
<evidence type="ECO:0000256" key="7">
    <source>
        <dbReference type="ARBA" id="ARBA00022921"/>
    </source>
</evidence>
<evidence type="ECO:0000256" key="4">
    <source>
        <dbReference type="ARBA" id="ARBA00022806"/>
    </source>
</evidence>
<dbReference type="GO" id="GO:0004386">
    <property type="term" value="F:helicase activity"/>
    <property type="evidence" value="ECO:0007669"/>
    <property type="project" value="UniProtKB-KW"/>
</dbReference>
<keyword evidence="11" id="KW-1133">Transmembrane helix</keyword>
<dbReference type="SUPFAM" id="SSF52540">
    <property type="entry name" value="P-loop containing nucleoside triphosphate hydrolases"/>
    <property type="match status" value="1"/>
</dbReference>
<dbReference type="PROSITE" id="PS51192">
    <property type="entry name" value="HELICASE_ATP_BIND_1"/>
    <property type="match status" value="1"/>
</dbReference>
<gene>
    <name evidence="13" type="ORF">EPTV-WA-115</name>
</gene>
<keyword evidence="8" id="KW-0804">Transcription</keyword>
<evidence type="ECO:0000256" key="11">
    <source>
        <dbReference type="SAM" id="Phobius"/>
    </source>
</evidence>
<dbReference type="OrthoDB" id="4131at10239"/>
<dbReference type="CDD" id="cd18785">
    <property type="entry name" value="SF2_C"/>
    <property type="match status" value="1"/>
</dbReference>
<dbReference type="EMBL" id="KY747497">
    <property type="protein sequence ID" value="ASK51316.1"/>
    <property type="molecule type" value="Genomic_DNA"/>
</dbReference>
<proteinExistence type="inferred from homology"/>
<dbReference type="Proteomes" id="UP000217428">
    <property type="component" value="Segment"/>
</dbReference>
<dbReference type="PANTHER" id="PTHR47396">
    <property type="entry name" value="TYPE I RESTRICTION ENZYME ECOKI R PROTEIN"/>
    <property type="match status" value="1"/>
</dbReference>
<keyword evidence="6" id="KW-0946">Virion</keyword>
<reference evidence="13 14" key="1">
    <citation type="journal article" date="2017" name="Virus Genes">
        <title>Characterization of Eptesipoxvirus, a novel poxvirus from a microchiropteran bat.</title>
        <authorList>
            <person name="Tu S.L."/>
            <person name="Nakazawa Y."/>
            <person name="Gao J."/>
            <person name="Wilkins K."/>
            <person name="Gallardo-Romero N."/>
            <person name="Li Y."/>
            <person name="Emerson G.L."/>
            <person name="Carroll D.S."/>
            <person name="Upton C."/>
        </authorList>
    </citation>
    <scope>NUCLEOTIDE SEQUENCE [LARGE SCALE GENOMIC DNA]</scope>
    <source>
        <strain evidence="13 14">Washington</strain>
    </source>
</reference>
<dbReference type="GO" id="GO:0044423">
    <property type="term" value="C:virion component"/>
    <property type="evidence" value="ECO:0007669"/>
    <property type="project" value="UniProtKB-KW"/>
</dbReference>
<keyword evidence="2" id="KW-0547">Nucleotide-binding</keyword>
<dbReference type="InterPro" id="IPR001650">
    <property type="entry name" value="Helicase_C-like"/>
</dbReference>
<dbReference type="GO" id="GO:0003677">
    <property type="term" value="F:DNA binding"/>
    <property type="evidence" value="ECO:0007669"/>
    <property type="project" value="InterPro"/>
</dbReference>
<evidence type="ECO:0000313" key="13">
    <source>
        <dbReference type="EMBL" id="ASK51316.1"/>
    </source>
</evidence>
<organism evidence="13 14">
    <name type="scientific">Eptesipox virus</name>
    <dbReference type="NCBI Taxonomy" id="1329402"/>
    <lineage>
        <taxon>Viruses</taxon>
        <taxon>Varidnaviria</taxon>
        <taxon>Bamfordvirae</taxon>
        <taxon>Nucleocytoviricota</taxon>
        <taxon>Pokkesviricetes</taxon>
        <taxon>Chitovirales</taxon>
        <taxon>Poxviridae</taxon>
        <taxon>Chordopoxvirinae</taxon>
        <taxon>Vespertilionpoxvirus</taxon>
        <taxon>Vespertilionpoxvirus eptesipox</taxon>
    </lineage>
</organism>